<protein>
    <recommendedName>
        <fullName evidence="4">Uncharacterized AAA domain-containing protein ycf46</fullName>
    </recommendedName>
</protein>
<dbReference type="PANTHER" id="PTHR42960:SF1">
    <property type="entry name" value="YCF46 PROTEIN"/>
    <property type="match status" value="1"/>
</dbReference>
<feature type="domain" description="AAA+ ATPase" evidence="5">
    <location>
        <begin position="287"/>
        <end position="422"/>
    </location>
</feature>
<evidence type="ECO:0000313" key="6">
    <source>
        <dbReference type="EMBL" id="KKQ99992.1"/>
    </source>
</evidence>
<dbReference type="InterPro" id="IPR003959">
    <property type="entry name" value="ATPase_AAA_core"/>
</dbReference>
<dbReference type="SUPFAM" id="SSF52540">
    <property type="entry name" value="P-loop containing nucleoside triphosphate hydrolases"/>
    <property type="match status" value="2"/>
</dbReference>
<dbReference type="InterPro" id="IPR003593">
    <property type="entry name" value="AAA+_ATPase"/>
</dbReference>
<evidence type="ECO:0000313" key="7">
    <source>
        <dbReference type="Proteomes" id="UP000033881"/>
    </source>
</evidence>
<evidence type="ECO:0000256" key="4">
    <source>
        <dbReference type="ARBA" id="ARBA00040480"/>
    </source>
</evidence>
<sequence>MKQEMSLREEVSLMIKSRYPLIYVVSWEGSRVRKELAEIAQESKKQSYFWDVVSGWVDANGHRVNLDAPIQEGTAKKKVSNVEVESAQRAVDGILHTASQPCEAKGRLFILTDFEEYLENGYVRGAMRKCAEKFPYDGHDTIILVSSVMKIPDAMSKDVTIVDAKMPDYRELREHFEKFVESLPEEAKVDLTEDDRETLVKAALGLTLSEAENAFAKAVVQNKRLSRDDVQLILEEKKQIVRKSGSLEYLESKVGFDAVGGMDLLRDWLKKRKHSLNEDAKEFGIPNAKGVLLLGTQGTGKSLICKTLGDLLERPVLRLDLGSLMSKWLGESENNMRKALDAASSCSPAILFLDELEKGFSGMQESGDSGTSSRVLSFFLSWMQDNEKPVFVVATCNDFRKLPPELLRKGRFDEIFFIDLPSRQEREDIFRVHLELRHRDPSEFEVEKLAQRTIGFSGAEIEQVVISGLYDAYDEKRELTSDDMINNIESSIPMSRTMSEKIQALRDWAT</sequence>
<dbReference type="InterPro" id="IPR052381">
    <property type="entry name" value="AAA_domain_protein"/>
</dbReference>
<dbReference type="Pfam" id="PF00004">
    <property type="entry name" value="AAA"/>
    <property type="match status" value="1"/>
</dbReference>
<evidence type="ECO:0000256" key="3">
    <source>
        <dbReference type="ARBA" id="ARBA00038088"/>
    </source>
</evidence>
<comment type="similarity">
    <text evidence="3">Belongs to the AAA ATPase family. Highly divergent.</text>
</comment>
<dbReference type="EMBL" id="LBWB01000019">
    <property type="protein sequence ID" value="KKQ99992.1"/>
    <property type="molecule type" value="Genomic_DNA"/>
</dbReference>
<proteinExistence type="inferred from homology"/>
<dbReference type="GO" id="GO:0005524">
    <property type="term" value="F:ATP binding"/>
    <property type="evidence" value="ECO:0007669"/>
    <property type="project" value="UniProtKB-KW"/>
</dbReference>
<evidence type="ECO:0000256" key="1">
    <source>
        <dbReference type="ARBA" id="ARBA00022741"/>
    </source>
</evidence>
<dbReference type="AlphaFoldDB" id="A0A0G0M9R6"/>
<dbReference type="Proteomes" id="UP000033881">
    <property type="component" value="Unassembled WGS sequence"/>
</dbReference>
<dbReference type="STRING" id="1618574.UT24_C0019G0032"/>
<gene>
    <name evidence="6" type="ORF">UT24_C0019G0032</name>
</gene>
<dbReference type="Gene3D" id="3.40.50.300">
    <property type="entry name" value="P-loop containing nucleotide triphosphate hydrolases"/>
    <property type="match status" value="1"/>
</dbReference>
<dbReference type="SMART" id="SM00382">
    <property type="entry name" value="AAA"/>
    <property type="match status" value="1"/>
</dbReference>
<evidence type="ECO:0000256" key="2">
    <source>
        <dbReference type="ARBA" id="ARBA00022840"/>
    </source>
</evidence>
<dbReference type="InterPro" id="IPR027417">
    <property type="entry name" value="P-loop_NTPase"/>
</dbReference>
<accession>A0A0G0M9R6</accession>
<dbReference type="GO" id="GO:0016887">
    <property type="term" value="F:ATP hydrolysis activity"/>
    <property type="evidence" value="ECO:0007669"/>
    <property type="project" value="InterPro"/>
</dbReference>
<dbReference type="PATRIC" id="fig|1618574.4.peg.1377"/>
<reference evidence="6 7" key="1">
    <citation type="journal article" date="2015" name="Nature">
        <title>rRNA introns, odd ribosomes, and small enigmatic genomes across a large radiation of phyla.</title>
        <authorList>
            <person name="Brown C.T."/>
            <person name="Hug L.A."/>
            <person name="Thomas B.C."/>
            <person name="Sharon I."/>
            <person name="Castelle C.J."/>
            <person name="Singh A."/>
            <person name="Wilkins M.J."/>
            <person name="Williams K.H."/>
            <person name="Banfield J.F."/>
        </authorList>
    </citation>
    <scope>NUCLEOTIDE SEQUENCE [LARGE SCALE GENOMIC DNA]</scope>
</reference>
<comment type="caution">
    <text evidence="6">The sequence shown here is derived from an EMBL/GenBank/DDBJ whole genome shotgun (WGS) entry which is preliminary data.</text>
</comment>
<keyword evidence="1" id="KW-0547">Nucleotide-binding</keyword>
<keyword evidence="2" id="KW-0067">ATP-binding</keyword>
<dbReference type="Gene3D" id="1.10.8.60">
    <property type="match status" value="1"/>
</dbReference>
<dbReference type="PANTHER" id="PTHR42960">
    <property type="entry name" value="YCF46 PROTEIN"/>
    <property type="match status" value="1"/>
</dbReference>
<evidence type="ECO:0000259" key="5">
    <source>
        <dbReference type="SMART" id="SM00382"/>
    </source>
</evidence>
<organism evidence="6 7">
    <name type="scientific">Candidatus Woesebacteria bacterium GW2011_GWB1_39_12</name>
    <dbReference type="NCBI Taxonomy" id="1618574"/>
    <lineage>
        <taxon>Bacteria</taxon>
        <taxon>Candidatus Woeseibacteriota</taxon>
    </lineage>
</organism>
<name>A0A0G0M9R6_9BACT</name>